<dbReference type="eggNOG" id="KOG2177">
    <property type="taxonomic scope" value="Eukaryota"/>
</dbReference>
<evidence type="ECO:0000259" key="11">
    <source>
        <dbReference type="PROSITE" id="PS50188"/>
    </source>
</evidence>
<dbReference type="Gene3D" id="2.60.120.920">
    <property type="match status" value="1"/>
</dbReference>
<dbReference type="SUPFAM" id="SSF57850">
    <property type="entry name" value="RING/U-box"/>
    <property type="match status" value="1"/>
</dbReference>
<evidence type="ECO:0000256" key="4">
    <source>
        <dbReference type="ARBA" id="ARBA00022771"/>
    </source>
</evidence>
<name>G3T0F0_LOXAF</name>
<dbReference type="Ensembl" id="ENSLAFT00000007659.4">
    <property type="protein sequence ID" value="ENSLAFP00000006439.4"/>
    <property type="gene ID" value="ENSLAFG00000007658.4"/>
</dbReference>
<dbReference type="GeneTree" id="ENSGT00940000154647"/>
<dbReference type="PROSITE" id="PS50089">
    <property type="entry name" value="ZF_RING_2"/>
    <property type="match status" value="1"/>
</dbReference>
<evidence type="ECO:0000256" key="1">
    <source>
        <dbReference type="ARBA" id="ARBA00004496"/>
    </source>
</evidence>
<dbReference type="CDD" id="cd16591">
    <property type="entry name" value="RING-HC_TRIM5-like_C-IV"/>
    <property type="match status" value="1"/>
</dbReference>
<dbReference type="InterPro" id="IPR001870">
    <property type="entry name" value="B30.2/SPRY"/>
</dbReference>
<dbReference type="GO" id="GO:0005737">
    <property type="term" value="C:cytoplasm"/>
    <property type="evidence" value="ECO:0007669"/>
    <property type="project" value="UniProtKB-SubCell"/>
</dbReference>
<feature type="domain" description="RING-type" evidence="9">
    <location>
        <begin position="15"/>
        <end position="60"/>
    </location>
</feature>
<dbReference type="SUPFAM" id="SSF57845">
    <property type="entry name" value="B-box zinc-binding domain"/>
    <property type="match status" value="1"/>
</dbReference>
<keyword evidence="4 7" id="KW-0863">Zinc-finger</keyword>
<evidence type="ECO:0000313" key="13">
    <source>
        <dbReference type="Proteomes" id="UP000007646"/>
    </source>
</evidence>
<dbReference type="PROSITE" id="PS50188">
    <property type="entry name" value="B302_SPRY"/>
    <property type="match status" value="1"/>
</dbReference>
<evidence type="ECO:0000259" key="10">
    <source>
        <dbReference type="PROSITE" id="PS50119"/>
    </source>
</evidence>
<dbReference type="InterPro" id="IPR001841">
    <property type="entry name" value="Znf_RING"/>
</dbReference>
<evidence type="ECO:0000256" key="3">
    <source>
        <dbReference type="ARBA" id="ARBA00022723"/>
    </source>
</evidence>
<dbReference type="HOGENOM" id="CLU_013137_0_3_1"/>
<dbReference type="PROSITE" id="PS50119">
    <property type="entry name" value="ZF_BBOX"/>
    <property type="match status" value="1"/>
</dbReference>
<dbReference type="Gene3D" id="3.30.40.10">
    <property type="entry name" value="Zinc/RING finger domain, C3HC4 (zinc finger)"/>
    <property type="match status" value="1"/>
</dbReference>
<dbReference type="InterPro" id="IPR003877">
    <property type="entry name" value="SPRY_dom"/>
</dbReference>
<dbReference type="Gene3D" id="3.30.160.60">
    <property type="entry name" value="Classic Zinc Finger"/>
    <property type="match status" value="1"/>
</dbReference>
<dbReference type="PRINTS" id="PR01407">
    <property type="entry name" value="BUTYPHLNCDUF"/>
</dbReference>
<keyword evidence="3" id="KW-0479">Metal-binding</keyword>
<dbReference type="SMART" id="SM00449">
    <property type="entry name" value="SPRY"/>
    <property type="match status" value="1"/>
</dbReference>
<protein>
    <recommendedName>
        <fullName evidence="14">Tripartite motif containing 22</fullName>
    </recommendedName>
</protein>
<feature type="domain" description="B box-type" evidence="10">
    <location>
        <begin position="92"/>
        <end position="139"/>
    </location>
</feature>
<dbReference type="InterPro" id="IPR013083">
    <property type="entry name" value="Znf_RING/FYVE/PHD"/>
</dbReference>
<dbReference type="SMART" id="SM00184">
    <property type="entry name" value="RING"/>
    <property type="match status" value="1"/>
</dbReference>
<dbReference type="InterPro" id="IPR017907">
    <property type="entry name" value="Znf_RING_CS"/>
</dbReference>
<evidence type="ECO:0008006" key="14">
    <source>
        <dbReference type="Google" id="ProtNLM"/>
    </source>
</evidence>
<keyword evidence="13" id="KW-1185">Reference proteome</keyword>
<dbReference type="GO" id="GO:0008270">
    <property type="term" value="F:zinc ion binding"/>
    <property type="evidence" value="ECO:0007669"/>
    <property type="project" value="UniProtKB-KW"/>
</dbReference>
<feature type="domain" description="B30.2/SPRY" evidence="11">
    <location>
        <begin position="283"/>
        <end position="494"/>
    </location>
</feature>
<organism evidence="12 13">
    <name type="scientific">Loxodonta africana</name>
    <name type="common">African elephant</name>
    <dbReference type="NCBI Taxonomy" id="9785"/>
    <lineage>
        <taxon>Eukaryota</taxon>
        <taxon>Metazoa</taxon>
        <taxon>Chordata</taxon>
        <taxon>Craniata</taxon>
        <taxon>Vertebrata</taxon>
        <taxon>Euteleostomi</taxon>
        <taxon>Mammalia</taxon>
        <taxon>Eutheria</taxon>
        <taxon>Afrotheria</taxon>
        <taxon>Proboscidea</taxon>
        <taxon>Elephantidae</taxon>
        <taxon>Loxodonta</taxon>
    </lineage>
</organism>
<dbReference type="STRING" id="9785.ENSLAFP00000006439"/>
<dbReference type="Pfam" id="PF00622">
    <property type="entry name" value="SPRY"/>
    <property type="match status" value="1"/>
</dbReference>
<dbReference type="SMART" id="SM00336">
    <property type="entry name" value="BBOX"/>
    <property type="match status" value="1"/>
</dbReference>
<dbReference type="InterPro" id="IPR000315">
    <property type="entry name" value="Znf_B-box"/>
</dbReference>
<dbReference type="InterPro" id="IPR043136">
    <property type="entry name" value="B30.2/SPRY_sf"/>
</dbReference>
<evidence type="ECO:0000313" key="12">
    <source>
        <dbReference type="Ensembl" id="ENSLAFP00000006439.4"/>
    </source>
</evidence>
<evidence type="ECO:0000256" key="2">
    <source>
        <dbReference type="ARBA" id="ARBA00022490"/>
    </source>
</evidence>
<comment type="subcellular location">
    <subcellularLocation>
        <location evidence="1">Cytoplasm</location>
    </subcellularLocation>
</comment>
<reference evidence="12" key="3">
    <citation type="submission" date="2025-09" db="UniProtKB">
        <authorList>
            <consortium name="Ensembl"/>
        </authorList>
    </citation>
    <scope>IDENTIFICATION</scope>
    <source>
        <strain evidence="12">Isolate ISIS603380</strain>
    </source>
</reference>
<dbReference type="Pfam" id="PF15227">
    <property type="entry name" value="zf-C3HC4_4"/>
    <property type="match status" value="1"/>
</dbReference>
<dbReference type="InterPro" id="IPR050143">
    <property type="entry name" value="TRIM/RBCC"/>
</dbReference>
<reference evidence="12 13" key="1">
    <citation type="submission" date="2009-06" db="EMBL/GenBank/DDBJ databases">
        <title>The Genome Sequence of Loxodonta africana (African elephant).</title>
        <authorList>
            <person name="Di Palma F."/>
            <person name="Heiman D."/>
            <person name="Young S."/>
            <person name="Johnson J."/>
            <person name="Lander E.S."/>
            <person name="Lindblad-Toh K."/>
        </authorList>
    </citation>
    <scope>NUCLEOTIDE SEQUENCE [LARGE SCALE GENOMIC DNA]</scope>
    <source>
        <strain evidence="12 13">Isolate ISIS603380</strain>
    </source>
</reference>
<dbReference type="InParanoid" id="G3T0F0"/>
<dbReference type="PANTHER" id="PTHR24103">
    <property type="entry name" value="E3 UBIQUITIN-PROTEIN LIGASE TRIM"/>
    <property type="match status" value="1"/>
</dbReference>
<evidence type="ECO:0000256" key="5">
    <source>
        <dbReference type="ARBA" id="ARBA00022833"/>
    </source>
</evidence>
<keyword evidence="2" id="KW-0963">Cytoplasm</keyword>
<evidence type="ECO:0000256" key="8">
    <source>
        <dbReference type="SAM" id="Coils"/>
    </source>
</evidence>
<dbReference type="CDD" id="cd19761">
    <property type="entry name" value="Bbox2_TRIM5-like"/>
    <property type="match status" value="1"/>
</dbReference>
<dbReference type="AlphaFoldDB" id="G3T0F0"/>
<dbReference type="PROSITE" id="PS00518">
    <property type="entry name" value="ZF_RING_1"/>
    <property type="match status" value="1"/>
</dbReference>
<evidence type="ECO:0000256" key="7">
    <source>
        <dbReference type="PROSITE-ProRule" id="PRU00024"/>
    </source>
</evidence>
<keyword evidence="5" id="KW-0862">Zinc</keyword>
<dbReference type="Pfam" id="PF00643">
    <property type="entry name" value="zf-B_box"/>
    <property type="match status" value="1"/>
</dbReference>
<dbReference type="SUPFAM" id="SSF49899">
    <property type="entry name" value="Concanavalin A-like lectins/glucanases"/>
    <property type="match status" value="1"/>
</dbReference>
<evidence type="ECO:0000256" key="6">
    <source>
        <dbReference type="ARBA" id="ARBA00023054"/>
    </source>
</evidence>
<proteinExistence type="predicted"/>
<dbReference type="InterPro" id="IPR013320">
    <property type="entry name" value="ConA-like_dom_sf"/>
</dbReference>
<dbReference type="InterPro" id="IPR003879">
    <property type="entry name" value="Butyrophylin_SPRY"/>
</dbReference>
<accession>G3T0F0</accession>
<dbReference type="Proteomes" id="UP000007646">
    <property type="component" value="Unassembled WGS sequence"/>
</dbReference>
<evidence type="ECO:0000259" key="9">
    <source>
        <dbReference type="PROSITE" id="PS50089"/>
    </source>
</evidence>
<feature type="coiled-coil region" evidence="8">
    <location>
        <begin position="151"/>
        <end position="236"/>
    </location>
</feature>
<keyword evidence="6 8" id="KW-0175">Coiled coil</keyword>
<dbReference type="OMA" id="QPQNGYW"/>
<reference evidence="12" key="2">
    <citation type="submission" date="2025-08" db="UniProtKB">
        <authorList>
            <consortium name="Ensembl"/>
        </authorList>
    </citation>
    <scope>IDENTIFICATION</scope>
    <source>
        <strain evidence="12">Isolate ISIS603380</strain>
    </source>
</reference>
<dbReference type="FunFam" id="3.30.40.10:FF:000144">
    <property type="entry name" value="Tripartite motif-containing 5 (Predicted)"/>
    <property type="match status" value="1"/>
</dbReference>
<sequence length="494" mass="56865">MASKILVNLEEGATCPICLELLMEPISLDCGHSFCQACITADNKKSMVSQEKESSCPVCRIKYQPGNLRSNQHLASMVERLKEVKMSLEKEEKENYCVHHGEKLRLFCKLDGKFICWLCERSQEHHGHPTFLVEEVVPEYQKNLQAAFESLSKEQKKAEKWKADLREERDSWKKYIQTERQSVRENFSQLRSILDNEEQKELEELKSEEESVMQNLSEAENELGQQSDDVKKLMSDLQHRLQGTTMEMLQDVNDVIQGSKNTILEKPKTLPQKPRRIFQVPDMSLILCVMRELEDVQRYWVNMTLNPINPISNVVISEGGRQARIVPNSKSRNFCWSGSNDDDGIVGCLYIASGKHYWEVDVSGKTSWILGVCSDRCPEFSMLGAKQGVYLQNDYFRYQPKYGYWVIGLENQSGYKVFENLCLGSQNLIFSLAVPPCRVGIFLDYEFGTVSFFNVTNYGFLIYKFSNCCFSGTVYPYFNPMKCEVPMSLCLPSF</sequence>